<evidence type="ECO:0000256" key="3">
    <source>
        <dbReference type="ARBA" id="ARBA00023027"/>
    </source>
</evidence>
<dbReference type="PRINTS" id="PR00086">
    <property type="entry name" value="LLDHDRGNASE"/>
</dbReference>
<feature type="binding site" evidence="4 6">
    <location>
        <position position="123"/>
    </location>
    <ligand>
        <name>substrate</name>
    </ligand>
</feature>
<dbReference type="PANTHER" id="PTHR43128:SF16">
    <property type="entry name" value="L-LACTATE DEHYDROGENASE"/>
    <property type="match status" value="1"/>
</dbReference>
<evidence type="ECO:0000313" key="11">
    <source>
        <dbReference type="EMBL" id="GBC98470.1"/>
    </source>
</evidence>
<dbReference type="FunFam" id="3.90.110.10:FF:000004">
    <property type="entry name" value="Malate dehydrogenase"/>
    <property type="match status" value="1"/>
</dbReference>
<dbReference type="PIRSF" id="PIRSF000102">
    <property type="entry name" value="Lac_mal_DH"/>
    <property type="match status" value="1"/>
</dbReference>
<keyword evidence="2 4" id="KW-0560">Oxidoreductase</keyword>
<dbReference type="EC" id="1.1.1.37" evidence="4"/>
<evidence type="ECO:0000256" key="1">
    <source>
        <dbReference type="ARBA" id="ARBA00022532"/>
    </source>
</evidence>
<evidence type="ECO:0000256" key="8">
    <source>
        <dbReference type="SAM" id="Coils"/>
    </source>
</evidence>
<dbReference type="SUPFAM" id="SSF56327">
    <property type="entry name" value="LDH C-terminal domain-like"/>
    <property type="match status" value="1"/>
</dbReference>
<keyword evidence="8" id="KW-0175">Coiled coil</keyword>
<comment type="similarity">
    <text evidence="4">Belongs to the LDH/MDH superfamily. MDH type 3 family.</text>
</comment>
<comment type="function">
    <text evidence="4">Catalyzes the reversible oxidation of malate to oxaloacetate.</text>
</comment>
<dbReference type="InterPro" id="IPR022383">
    <property type="entry name" value="Lactate/malate_DH_C"/>
</dbReference>
<evidence type="ECO:0000313" key="12">
    <source>
        <dbReference type="Proteomes" id="UP000236173"/>
    </source>
</evidence>
<name>A0A2H5XBA4_9BACT</name>
<dbReference type="InterPro" id="IPR001236">
    <property type="entry name" value="Lactate/malate_DH_N"/>
</dbReference>
<proteinExistence type="inferred from homology"/>
<dbReference type="PANTHER" id="PTHR43128">
    <property type="entry name" value="L-2-HYDROXYCARBOXYLATE DEHYDROGENASE (NAD(P)(+))"/>
    <property type="match status" value="1"/>
</dbReference>
<dbReference type="GO" id="GO:0030060">
    <property type="term" value="F:L-malate dehydrogenase (NAD+) activity"/>
    <property type="evidence" value="ECO:0007669"/>
    <property type="project" value="UniProtKB-UniRule"/>
</dbReference>
<dbReference type="Pfam" id="PF02866">
    <property type="entry name" value="Ldh_1_C"/>
    <property type="match status" value="1"/>
</dbReference>
<dbReference type="InterPro" id="IPR001557">
    <property type="entry name" value="L-lactate/malate_DH"/>
</dbReference>
<dbReference type="Gene3D" id="3.40.50.720">
    <property type="entry name" value="NAD(P)-binding Rossmann-like Domain"/>
    <property type="match status" value="1"/>
</dbReference>
<dbReference type="InterPro" id="IPR015955">
    <property type="entry name" value="Lactate_DH/Glyco_Ohase_4_C"/>
</dbReference>
<feature type="binding site" evidence="4 7">
    <location>
        <position position="35"/>
    </location>
    <ligand>
        <name>NAD(+)</name>
        <dbReference type="ChEBI" id="CHEBI:57540"/>
    </ligand>
</feature>
<feature type="binding site" evidence="4 7">
    <location>
        <begin position="121"/>
        <end position="123"/>
    </location>
    <ligand>
        <name>NAD(+)</name>
        <dbReference type="ChEBI" id="CHEBI:57540"/>
    </ligand>
</feature>
<dbReference type="SUPFAM" id="SSF51735">
    <property type="entry name" value="NAD(P)-binding Rossmann-fold domains"/>
    <property type="match status" value="1"/>
</dbReference>
<dbReference type="InterPro" id="IPR011275">
    <property type="entry name" value="Malate_DH_type3"/>
</dbReference>
<dbReference type="Proteomes" id="UP000236173">
    <property type="component" value="Unassembled WGS sequence"/>
</dbReference>
<evidence type="ECO:0000256" key="7">
    <source>
        <dbReference type="PIRSR" id="PIRSR000102-3"/>
    </source>
</evidence>
<dbReference type="Pfam" id="PF00056">
    <property type="entry name" value="Ldh_1_N"/>
    <property type="match status" value="1"/>
</dbReference>
<protein>
    <recommendedName>
        <fullName evidence="4">Malate dehydrogenase</fullName>
        <ecNumber evidence="4">1.1.1.37</ecNumber>
    </recommendedName>
</protein>
<evidence type="ECO:0000259" key="10">
    <source>
        <dbReference type="Pfam" id="PF02866"/>
    </source>
</evidence>
<evidence type="ECO:0000259" key="9">
    <source>
        <dbReference type="Pfam" id="PF00056"/>
    </source>
</evidence>
<evidence type="ECO:0000256" key="5">
    <source>
        <dbReference type="PIRSR" id="PIRSR000102-1"/>
    </source>
</evidence>
<feature type="binding site" evidence="4 7">
    <location>
        <position position="98"/>
    </location>
    <ligand>
        <name>NAD(+)</name>
        <dbReference type="ChEBI" id="CHEBI:57540"/>
    </ligand>
</feature>
<dbReference type="NCBIfam" id="NF004863">
    <property type="entry name" value="PRK06223.1"/>
    <property type="match status" value="1"/>
</dbReference>
<dbReference type="HAMAP" id="MF_00487">
    <property type="entry name" value="Malate_dehydrog_3"/>
    <property type="match status" value="1"/>
</dbReference>
<dbReference type="Gene3D" id="3.90.110.10">
    <property type="entry name" value="Lactate dehydrogenase/glycoside hydrolase, family 4, C-terminal"/>
    <property type="match status" value="1"/>
</dbReference>
<feature type="active site" description="Proton acceptor" evidence="4 5">
    <location>
        <position position="178"/>
    </location>
</feature>
<feature type="domain" description="Lactate/malate dehydrogenase N-terminal" evidence="9">
    <location>
        <begin position="6"/>
        <end position="145"/>
    </location>
</feature>
<dbReference type="FunFam" id="3.40.50.720:FF:000018">
    <property type="entry name" value="Malate dehydrogenase"/>
    <property type="match status" value="1"/>
</dbReference>
<feature type="coiled-coil region" evidence="8">
    <location>
        <begin position="285"/>
        <end position="312"/>
    </location>
</feature>
<feature type="binding site" evidence="4 6">
    <location>
        <position position="85"/>
    </location>
    <ligand>
        <name>substrate</name>
    </ligand>
</feature>
<dbReference type="AlphaFoldDB" id="A0A2H5XBA4"/>
<keyword evidence="3 4" id="KW-0520">NAD</keyword>
<reference evidence="12" key="1">
    <citation type="submission" date="2017-09" db="EMBL/GenBank/DDBJ databases">
        <title>Metaegenomics of thermophilic ammonia-oxidizing enrichment culture.</title>
        <authorList>
            <person name="Kato S."/>
            <person name="Suzuki K."/>
        </authorList>
    </citation>
    <scope>NUCLEOTIDE SEQUENCE [LARGE SCALE GENOMIC DNA]</scope>
</reference>
<dbReference type="GO" id="GO:0006089">
    <property type="term" value="P:lactate metabolic process"/>
    <property type="evidence" value="ECO:0007669"/>
    <property type="project" value="TreeGrafter"/>
</dbReference>
<feature type="binding site" evidence="4 6">
    <location>
        <position position="154"/>
    </location>
    <ligand>
        <name>substrate</name>
    </ligand>
</feature>
<comment type="caution">
    <text evidence="11">The sequence shown here is derived from an EMBL/GenBank/DDBJ whole genome shotgun (WGS) entry which is preliminary data.</text>
</comment>
<dbReference type="GO" id="GO:0006099">
    <property type="term" value="P:tricarboxylic acid cycle"/>
    <property type="evidence" value="ECO:0007669"/>
    <property type="project" value="UniProtKB-UniRule"/>
</dbReference>
<sequence length="318" mass="33998">MLGRAKISIVGAGMVGSSAALKMAQKELGDIVLADVVEFVAEGKALDMAESAPLEGFDTEIVGKTNDYSVIADSDVVVITAGVARKPGMSRMDLLMTNAGIVEGIAEHIRTLAPNAAVIVVTNPLDVMTYIAWKVTGFPRERVIGQAGVLDSIRMRYFVAQALGVSVKDVQAMVLGSHGDQMVPLPRYTTVAGVPITELLPPETIEHINQRTRDGGAEIVNLLKTGSAYYAPGAAVAEMVEAIVRDKKRLLPCSVLLQGEYGLHDVFIGVPVVLGKNGVERIVELKLTEEELQALRRSADEVRKGIADWEAAKRQVAS</sequence>
<dbReference type="InterPro" id="IPR036291">
    <property type="entry name" value="NAD(P)-bd_dom_sf"/>
</dbReference>
<evidence type="ECO:0000256" key="2">
    <source>
        <dbReference type="ARBA" id="ARBA00023002"/>
    </source>
</evidence>
<gene>
    <name evidence="4 11" type="primary">mdh</name>
    <name evidence="11" type="ORF">HRbin17_00982</name>
</gene>
<keyword evidence="1 4" id="KW-0816">Tricarboxylic acid cycle</keyword>
<organism evidence="11 12">
    <name type="scientific">Candidatus Fervidibacter japonicus</name>
    <dbReference type="NCBI Taxonomy" id="2035412"/>
    <lineage>
        <taxon>Bacteria</taxon>
        <taxon>Candidatus Fervidibacterota</taxon>
        <taxon>Candidatus Fervidibacter</taxon>
    </lineage>
</organism>
<evidence type="ECO:0000256" key="4">
    <source>
        <dbReference type="HAMAP-Rule" id="MF_00487"/>
    </source>
</evidence>
<dbReference type="GO" id="GO:0004459">
    <property type="term" value="F:L-lactate dehydrogenase (NAD+) activity"/>
    <property type="evidence" value="ECO:0007669"/>
    <property type="project" value="TreeGrafter"/>
</dbReference>
<dbReference type="EMBL" id="BEHT01000011">
    <property type="protein sequence ID" value="GBC98470.1"/>
    <property type="molecule type" value="Genomic_DNA"/>
</dbReference>
<evidence type="ECO:0000256" key="6">
    <source>
        <dbReference type="PIRSR" id="PIRSR000102-2"/>
    </source>
</evidence>
<feature type="domain" description="Lactate/malate dehydrogenase C-terminal" evidence="10">
    <location>
        <begin position="150"/>
        <end position="310"/>
    </location>
</feature>
<comment type="catalytic activity">
    <reaction evidence="4">
        <text>(S)-malate + NAD(+) = oxaloacetate + NADH + H(+)</text>
        <dbReference type="Rhea" id="RHEA:21432"/>
        <dbReference type="ChEBI" id="CHEBI:15378"/>
        <dbReference type="ChEBI" id="CHEBI:15589"/>
        <dbReference type="ChEBI" id="CHEBI:16452"/>
        <dbReference type="ChEBI" id="CHEBI:57540"/>
        <dbReference type="ChEBI" id="CHEBI:57945"/>
        <dbReference type="EC" id="1.1.1.37"/>
    </reaction>
</comment>
<dbReference type="CDD" id="cd01339">
    <property type="entry name" value="LDH-like_MDH"/>
    <property type="match status" value="1"/>
</dbReference>
<dbReference type="NCBIfam" id="TIGR01763">
    <property type="entry name" value="MalateDH_bact"/>
    <property type="match status" value="1"/>
</dbReference>
<feature type="binding site" evidence="4 7">
    <location>
        <begin position="11"/>
        <end position="16"/>
    </location>
    <ligand>
        <name>NAD(+)</name>
        <dbReference type="ChEBI" id="CHEBI:57540"/>
    </ligand>
</feature>
<accession>A0A2H5XBA4</accession>
<feature type="binding site" evidence="4 6">
    <location>
        <position position="91"/>
    </location>
    <ligand>
        <name>substrate</name>
    </ligand>
</feature>